<organism evidence="2">
    <name type="scientific">Heterosigma akashiwo</name>
    <name type="common">Chromophytic alga</name>
    <name type="synonym">Heterosigma carterae</name>
    <dbReference type="NCBI Taxonomy" id="2829"/>
    <lineage>
        <taxon>Eukaryota</taxon>
        <taxon>Sar</taxon>
        <taxon>Stramenopiles</taxon>
        <taxon>Ochrophyta</taxon>
        <taxon>Raphidophyceae</taxon>
        <taxon>Chattonellales</taxon>
        <taxon>Chattonellaceae</taxon>
        <taxon>Heterosigma</taxon>
    </lineage>
</organism>
<dbReference type="EMBL" id="HBIU01042066">
    <property type="protein sequence ID" value="CAE0640252.1"/>
    <property type="molecule type" value="Transcribed_RNA"/>
</dbReference>
<dbReference type="AlphaFoldDB" id="A0A7S4DBT7"/>
<evidence type="ECO:0000256" key="1">
    <source>
        <dbReference type="SAM" id="MobiDB-lite"/>
    </source>
</evidence>
<proteinExistence type="predicted"/>
<reference evidence="2" key="1">
    <citation type="submission" date="2021-01" db="EMBL/GenBank/DDBJ databases">
        <authorList>
            <person name="Corre E."/>
            <person name="Pelletier E."/>
            <person name="Niang G."/>
            <person name="Scheremetjew M."/>
            <person name="Finn R."/>
            <person name="Kale V."/>
            <person name="Holt S."/>
            <person name="Cochrane G."/>
            <person name="Meng A."/>
            <person name="Brown T."/>
            <person name="Cohen L."/>
        </authorList>
    </citation>
    <scope>NUCLEOTIDE SEQUENCE</scope>
    <source>
        <strain evidence="2">CCMP3107</strain>
    </source>
</reference>
<sequence length="315" mass="33836">MRAYCRSLPPGATFTFPTGALRLLAAARALAAEGEIILLAADKGHNNLDAWKQKGDPAISVHGSISVMVNLDLIGRFFHLLGSDDYSNSAPSLLGVESGAQTKFDIDQGSSSSGSLVLHSPISGGALDVLLAATPPLCSGVAKPAATMLPQATALFLQDIWGLGINEFFTLRDHVEDIVKSKKCTEVSCSTIVIQGDTLQKQANNDGEANKGANEEVGPSSSTSDGIIIEPLLSLEAIVSFFRISSWDADLLWQFGNDLLGQLKQGKTSNHQEIVHYIAQNLESIRHGYIESFDKSKEICLNLEKIEEFLKSQHS</sequence>
<protein>
    <submittedName>
        <fullName evidence="2">Uncharacterized protein</fullName>
    </submittedName>
</protein>
<gene>
    <name evidence="2" type="ORF">HAKA00212_LOCUS19071</name>
</gene>
<feature type="region of interest" description="Disordered" evidence="1">
    <location>
        <begin position="203"/>
        <end position="223"/>
    </location>
</feature>
<evidence type="ECO:0000313" key="2">
    <source>
        <dbReference type="EMBL" id="CAE0640252.1"/>
    </source>
</evidence>
<accession>A0A7S4DBT7</accession>
<name>A0A7S4DBT7_HETAK</name>